<reference evidence="6" key="1">
    <citation type="submission" date="2023-09" db="EMBL/GenBank/DDBJ databases">
        <authorList>
            <person name="Zeng C."/>
        </authorList>
    </citation>
    <scope>NUCLEOTIDE SEQUENCE</scope>
    <source>
        <strain evidence="6">ZCY20-5</strain>
    </source>
</reference>
<dbReference type="SUPFAM" id="SSF46689">
    <property type="entry name" value="Homeodomain-like"/>
    <property type="match status" value="1"/>
</dbReference>
<evidence type="ECO:0000256" key="2">
    <source>
        <dbReference type="ARBA" id="ARBA00023125"/>
    </source>
</evidence>
<name>A0AA97H2M2_9FIRM</name>
<accession>A0AA97H2M2</accession>
<dbReference type="GO" id="GO:0003700">
    <property type="term" value="F:DNA-binding transcription factor activity"/>
    <property type="evidence" value="ECO:0007669"/>
    <property type="project" value="InterPro"/>
</dbReference>
<dbReference type="GO" id="GO:0003677">
    <property type="term" value="F:DNA binding"/>
    <property type="evidence" value="ECO:0007669"/>
    <property type="project" value="UniProtKB-KW"/>
</dbReference>
<dbReference type="InterPro" id="IPR046348">
    <property type="entry name" value="SIS_dom_sf"/>
</dbReference>
<dbReference type="PANTHER" id="PTHR30514:SF1">
    <property type="entry name" value="HTH-TYPE TRANSCRIPTIONAL REGULATOR HEXR-RELATED"/>
    <property type="match status" value="1"/>
</dbReference>
<organism evidence="6 7">
    <name type="scientific">Caproicibacterium argilliputei</name>
    <dbReference type="NCBI Taxonomy" id="3030016"/>
    <lineage>
        <taxon>Bacteria</taxon>
        <taxon>Bacillati</taxon>
        <taxon>Bacillota</taxon>
        <taxon>Clostridia</taxon>
        <taxon>Eubacteriales</taxon>
        <taxon>Oscillospiraceae</taxon>
        <taxon>Caproicibacterium</taxon>
    </lineage>
</organism>
<dbReference type="InterPro" id="IPR009057">
    <property type="entry name" value="Homeodomain-like_sf"/>
</dbReference>
<dbReference type="GO" id="GO:0097367">
    <property type="term" value="F:carbohydrate derivative binding"/>
    <property type="evidence" value="ECO:0007669"/>
    <property type="project" value="InterPro"/>
</dbReference>
<dbReference type="EMBL" id="CP135996">
    <property type="protein sequence ID" value="WOC32387.1"/>
    <property type="molecule type" value="Genomic_DNA"/>
</dbReference>
<protein>
    <submittedName>
        <fullName evidence="6">MurR/RpiR family transcriptional regulator</fullName>
    </submittedName>
</protein>
<dbReference type="SUPFAM" id="SSF53697">
    <property type="entry name" value="SIS domain"/>
    <property type="match status" value="1"/>
</dbReference>
<dbReference type="PANTHER" id="PTHR30514">
    <property type="entry name" value="GLUCOKINASE"/>
    <property type="match status" value="1"/>
</dbReference>
<proteinExistence type="predicted"/>
<dbReference type="Pfam" id="PF01418">
    <property type="entry name" value="HTH_6"/>
    <property type="match status" value="1"/>
</dbReference>
<keyword evidence="2" id="KW-0238">DNA-binding</keyword>
<dbReference type="InterPro" id="IPR001347">
    <property type="entry name" value="SIS_dom"/>
</dbReference>
<dbReference type="Pfam" id="PF01380">
    <property type="entry name" value="SIS"/>
    <property type="match status" value="1"/>
</dbReference>
<dbReference type="GO" id="GO:1901135">
    <property type="term" value="P:carbohydrate derivative metabolic process"/>
    <property type="evidence" value="ECO:0007669"/>
    <property type="project" value="InterPro"/>
</dbReference>
<dbReference type="InterPro" id="IPR035472">
    <property type="entry name" value="RpiR-like_SIS"/>
</dbReference>
<dbReference type="PROSITE" id="PS51071">
    <property type="entry name" value="HTH_RPIR"/>
    <property type="match status" value="1"/>
</dbReference>
<feature type="domain" description="SIS" evidence="5">
    <location>
        <begin position="121"/>
        <end position="261"/>
    </location>
</feature>
<dbReference type="InterPro" id="IPR000281">
    <property type="entry name" value="HTH_RpiR"/>
</dbReference>
<dbReference type="Proteomes" id="UP001300604">
    <property type="component" value="Chromosome"/>
</dbReference>
<sequence length="289" mass="31696">MSCIYQIRECMENCTATEKKLAVYILKNPEEVTQSSAQTLAQNAGVSPAAVVRFSHKLGYKGFTALKVDLARDSAERISNFENGIFQQDSMQMISRKVKDLNGSLQSQTYRQLNPEQVERAVHVLLHCRNLCLFGAGGAGVVCLDFMEKLARIARVGIYRRDFRDQLATAAHLAPEDAVLAVSYSGKAKDTNAAVRLAKKAGAKVIAITPRADTPLAKLADILLPIPVAEEDLQLGAIAVRNASLFLTDLLYLGIARQETDRTKVCLRKTEAALQGLREAESSPHRTRP</sequence>
<dbReference type="InterPro" id="IPR047640">
    <property type="entry name" value="RpiR-like"/>
</dbReference>
<gene>
    <name evidence="6" type="ORF">PXC00_00540</name>
</gene>
<dbReference type="KEGG" id="carl:PXC00_00540"/>
<dbReference type="AlphaFoldDB" id="A0AA97H2M2"/>
<evidence type="ECO:0000313" key="7">
    <source>
        <dbReference type="Proteomes" id="UP001300604"/>
    </source>
</evidence>
<keyword evidence="3" id="KW-0804">Transcription</keyword>
<evidence type="ECO:0000259" key="5">
    <source>
        <dbReference type="PROSITE" id="PS51464"/>
    </source>
</evidence>
<keyword evidence="7" id="KW-1185">Reference proteome</keyword>
<evidence type="ECO:0000256" key="1">
    <source>
        <dbReference type="ARBA" id="ARBA00023015"/>
    </source>
</evidence>
<feature type="domain" description="HTH rpiR-type" evidence="4">
    <location>
        <begin position="1"/>
        <end position="77"/>
    </location>
</feature>
<dbReference type="Gene3D" id="3.40.50.10490">
    <property type="entry name" value="Glucose-6-phosphate isomerase like protein, domain 1"/>
    <property type="match status" value="1"/>
</dbReference>
<dbReference type="CDD" id="cd05013">
    <property type="entry name" value="SIS_RpiR"/>
    <property type="match status" value="1"/>
</dbReference>
<dbReference type="PROSITE" id="PS51464">
    <property type="entry name" value="SIS"/>
    <property type="match status" value="1"/>
</dbReference>
<dbReference type="Gene3D" id="1.10.10.10">
    <property type="entry name" value="Winged helix-like DNA-binding domain superfamily/Winged helix DNA-binding domain"/>
    <property type="match status" value="1"/>
</dbReference>
<evidence type="ECO:0000313" key="6">
    <source>
        <dbReference type="EMBL" id="WOC32387.1"/>
    </source>
</evidence>
<dbReference type="InterPro" id="IPR036388">
    <property type="entry name" value="WH-like_DNA-bd_sf"/>
</dbReference>
<reference evidence="6" key="2">
    <citation type="submission" date="2024-06" db="EMBL/GenBank/DDBJ databases">
        <title>Caproicibacterium argilliputei sp. nov, a novel caproic acid producing anaerobic bacterium isolated from pit mud.</title>
        <authorList>
            <person name="Xia S."/>
        </authorList>
    </citation>
    <scope>NUCLEOTIDE SEQUENCE</scope>
    <source>
        <strain evidence="6">ZCY20-5</strain>
    </source>
</reference>
<keyword evidence="1" id="KW-0805">Transcription regulation</keyword>
<evidence type="ECO:0000259" key="4">
    <source>
        <dbReference type="PROSITE" id="PS51071"/>
    </source>
</evidence>
<dbReference type="RefSeq" id="WP_275844906.1">
    <property type="nucleotide sequence ID" value="NZ_CP135996.1"/>
</dbReference>
<evidence type="ECO:0000256" key="3">
    <source>
        <dbReference type="ARBA" id="ARBA00023163"/>
    </source>
</evidence>